<keyword evidence="1" id="KW-0472">Membrane</keyword>
<comment type="caution">
    <text evidence="2">The sequence shown here is derived from an EMBL/GenBank/DDBJ whole genome shotgun (WGS) entry which is preliminary data.</text>
</comment>
<dbReference type="EMBL" id="LCHP01000004">
    <property type="protein sequence ID" value="KKT36842.1"/>
    <property type="molecule type" value="Genomic_DNA"/>
</dbReference>
<evidence type="ECO:0000313" key="3">
    <source>
        <dbReference type="Proteomes" id="UP000033815"/>
    </source>
</evidence>
<organism evidence="2 3">
    <name type="scientific">Candidatus Nomurabacteria bacterium GW2011_GWB1_44_12</name>
    <dbReference type="NCBI Taxonomy" id="1618748"/>
    <lineage>
        <taxon>Bacteria</taxon>
        <taxon>Candidatus Nomuraibacteriota</taxon>
    </lineage>
</organism>
<proteinExistence type="predicted"/>
<sequence length="114" mass="12209">MEPEIATSVSSKKKFLMIALVVVLVAVGLAGFLFMQKETLAPNVEGEPVVQENKISPEDSAKLQILKDLAMNASTSTTLEAEKLRILKNLQTKAPASVSSDADKIKILQSLAGQ</sequence>
<dbReference type="AlphaFoldDB" id="A0A837IA66"/>
<feature type="transmembrane region" description="Helical" evidence="1">
    <location>
        <begin position="15"/>
        <end position="35"/>
    </location>
</feature>
<evidence type="ECO:0000256" key="1">
    <source>
        <dbReference type="SAM" id="Phobius"/>
    </source>
</evidence>
<accession>A0A837IA66</accession>
<reference evidence="2 3" key="1">
    <citation type="journal article" date="2015" name="Nature">
        <title>rRNA introns, odd ribosomes, and small enigmatic genomes across a large radiation of phyla.</title>
        <authorList>
            <person name="Brown C.T."/>
            <person name="Hug L.A."/>
            <person name="Thomas B.C."/>
            <person name="Sharon I."/>
            <person name="Castelle C.J."/>
            <person name="Singh A."/>
            <person name="Wilkins M.J."/>
            <person name="Williams K.H."/>
            <person name="Banfield J.F."/>
        </authorList>
    </citation>
    <scope>NUCLEOTIDE SEQUENCE [LARGE SCALE GENOMIC DNA]</scope>
</reference>
<gene>
    <name evidence="2" type="ORF">UW25_C0004G0170</name>
</gene>
<evidence type="ECO:0000313" key="2">
    <source>
        <dbReference type="EMBL" id="KKT36842.1"/>
    </source>
</evidence>
<name>A0A837IA66_9BACT</name>
<dbReference type="Proteomes" id="UP000033815">
    <property type="component" value="Unassembled WGS sequence"/>
</dbReference>
<keyword evidence="1" id="KW-1133">Transmembrane helix</keyword>
<keyword evidence="1" id="KW-0812">Transmembrane</keyword>
<protein>
    <submittedName>
        <fullName evidence="2">Uncharacterized protein</fullName>
    </submittedName>
</protein>